<reference evidence="3" key="1">
    <citation type="submission" date="2017-09" db="EMBL/GenBank/DDBJ databases">
        <title>Depth-based differentiation of microbial function through sediment-hosted aquifers and enrichment of novel symbionts in the deep terrestrial subsurface.</title>
        <authorList>
            <person name="Probst A.J."/>
            <person name="Ladd B."/>
            <person name="Jarett J.K."/>
            <person name="Geller-Mcgrath D.E."/>
            <person name="Sieber C.M.K."/>
            <person name="Emerson J.B."/>
            <person name="Anantharaman K."/>
            <person name="Thomas B.C."/>
            <person name="Malmstrom R."/>
            <person name="Stieglmeier M."/>
            <person name="Klingl A."/>
            <person name="Woyke T."/>
            <person name="Ryan C.M."/>
            <person name="Banfield J.F."/>
        </authorList>
    </citation>
    <scope>NUCLEOTIDE SEQUENCE [LARGE SCALE GENOMIC DNA]</scope>
</reference>
<name>A0A2M6NZK6_9BACT</name>
<feature type="transmembrane region" description="Helical" evidence="1">
    <location>
        <begin position="20"/>
        <end position="38"/>
    </location>
</feature>
<sequence>MQQFVVPQFIEVEDKIFGPITIRQFLIILAGSVTGFLAFRLLDFALFIIVIVIDAILTLTFAFVKINGQPFHYFLLNITETLRKPGLRIWNKQLSTAELNMLRKSGMEETVQKETNVKQAKRQRIRDLALVVNTGGYYRSEDDV</sequence>
<evidence type="ECO:0008006" key="4">
    <source>
        <dbReference type="Google" id="ProtNLM"/>
    </source>
</evidence>
<dbReference type="EMBL" id="PFBW01000224">
    <property type="protein sequence ID" value="PIR76902.1"/>
    <property type="molecule type" value="Genomic_DNA"/>
</dbReference>
<evidence type="ECO:0000313" key="3">
    <source>
        <dbReference type="Proteomes" id="UP000228528"/>
    </source>
</evidence>
<gene>
    <name evidence="2" type="ORF">COU30_05360</name>
</gene>
<comment type="caution">
    <text evidence="2">The sequence shown here is derived from an EMBL/GenBank/DDBJ whole genome shotgun (WGS) entry which is preliminary data.</text>
</comment>
<dbReference type="AlphaFoldDB" id="A0A2M6NZK6"/>
<proteinExistence type="predicted"/>
<dbReference type="InterPro" id="IPR024414">
    <property type="entry name" value="Uncharacterised_PrgI"/>
</dbReference>
<keyword evidence="1" id="KW-1133">Transmembrane helix</keyword>
<dbReference type="Pfam" id="PF12666">
    <property type="entry name" value="PrgI"/>
    <property type="match status" value="1"/>
</dbReference>
<dbReference type="Proteomes" id="UP000228528">
    <property type="component" value="Unassembled WGS sequence"/>
</dbReference>
<feature type="transmembrane region" description="Helical" evidence="1">
    <location>
        <begin position="44"/>
        <end position="64"/>
    </location>
</feature>
<evidence type="ECO:0000256" key="1">
    <source>
        <dbReference type="SAM" id="Phobius"/>
    </source>
</evidence>
<evidence type="ECO:0000313" key="2">
    <source>
        <dbReference type="EMBL" id="PIR76902.1"/>
    </source>
</evidence>
<organism evidence="2 3">
    <name type="scientific">Candidatus Magasanikbacteria bacterium CG10_big_fil_rev_8_21_14_0_10_38_6</name>
    <dbReference type="NCBI Taxonomy" id="1974647"/>
    <lineage>
        <taxon>Bacteria</taxon>
        <taxon>Candidatus Magasanikiibacteriota</taxon>
    </lineage>
</organism>
<keyword evidence="1" id="KW-0472">Membrane</keyword>
<keyword evidence="1" id="KW-0812">Transmembrane</keyword>
<accession>A0A2M6NZK6</accession>
<protein>
    <recommendedName>
        <fullName evidence="4">PrgI family protein</fullName>
    </recommendedName>
</protein>